<evidence type="ECO:0000256" key="2">
    <source>
        <dbReference type="ARBA" id="ARBA00010617"/>
    </source>
</evidence>
<evidence type="ECO:0000256" key="6">
    <source>
        <dbReference type="ARBA" id="ARBA00022989"/>
    </source>
</evidence>
<name>A0AAP0X333_LIQFO</name>
<dbReference type="SUPFAM" id="SSF48264">
    <property type="entry name" value="Cytochrome P450"/>
    <property type="match status" value="1"/>
</dbReference>
<dbReference type="GO" id="GO:0016705">
    <property type="term" value="F:oxidoreductase activity, acting on paired donors, with incorporation or reduction of molecular oxygen"/>
    <property type="evidence" value="ECO:0007669"/>
    <property type="project" value="InterPro"/>
</dbReference>
<dbReference type="InterPro" id="IPR001128">
    <property type="entry name" value="Cyt_P450"/>
</dbReference>
<proteinExistence type="inferred from homology"/>
<reference evidence="12 13" key="1">
    <citation type="journal article" date="2024" name="Plant J.">
        <title>Genome sequences and population genomics reveal climatic adaptation and genomic divergence between two closely related sweetgum species.</title>
        <authorList>
            <person name="Xu W.Q."/>
            <person name="Ren C.Q."/>
            <person name="Zhang X.Y."/>
            <person name="Comes H.P."/>
            <person name="Liu X.H."/>
            <person name="Li Y.G."/>
            <person name="Kettle C.J."/>
            <person name="Jalonen R."/>
            <person name="Gaisberger H."/>
            <person name="Ma Y.Z."/>
            <person name="Qiu Y.X."/>
        </authorList>
    </citation>
    <scope>NUCLEOTIDE SEQUENCE [LARGE SCALE GENOMIC DNA]</scope>
    <source>
        <strain evidence="12">Hangzhou</strain>
    </source>
</reference>
<keyword evidence="9" id="KW-0503">Monooxygenase</keyword>
<keyword evidence="4 11" id="KW-0812">Transmembrane</keyword>
<keyword evidence="6 11" id="KW-1133">Transmembrane helix</keyword>
<dbReference type="GO" id="GO:0004497">
    <property type="term" value="F:monooxygenase activity"/>
    <property type="evidence" value="ECO:0007669"/>
    <property type="project" value="UniProtKB-KW"/>
</dbReference>
<evidence type="ECO:0000256" key="1">
    <source>
        <dbReference type="ARBA" id="ARBA00004370"/>
    </source>
</evidence>
<feature type="transmembrane region" description="Helical" evidence="11">
    <location>
        <begin position="6"/>
        <end position="31"/>
    </location>
</feature>
<evidence type="ECO:0000256" key="4">
    <source>
        <dbReference type="ARBA" id="ARBA00022692"/>
    </source>
</evidence>
<dbReference type="InterPro" id="IPR050665">
    <property type="entry name" value="Cytochrome_P450_Monooxygen"/>
</dbReference>
<dbReference type="PANTHER" id="PTHR24282:SF121">
    <property type="entry name" value="CYTOCHROME P450 714C2-LIKE"/>
    <property type="match status" value="1"/>
</dbReference>
<dbReference type="GO" id="GO:0020037">
    <property type="term" value="F:heme binding"/>
    <property type="evidence" value="ECO:0007669"/>
    <property type="project" value="InterPro"/>
</dbReference>
<dbReference type="GO" id="GO:0005506">
    <property type="term" value="F:iron ion binding"/>
    <property type="evidence" value="ECO:0007669"/>
    <property type="project" value="InterPro"/>
</dbReference>
<evidence type="ECO:0000256" key="10">
    <source>
        <dbReference type="ARBA" id="ARBA00023136"/>
    </source>
</evidence>
<evidence type="ECO:0000256" key="3">
    <source>
        <dbReference type="ARBA" id="ARBA00022617"/>
    </source>
</evidence>
<evidence type="ECO:0000313" key="12">
    <source>
        <dbReference type="EMBL" id="KAK9283928.1"/>
    </source>
</evidence>
<evidence type="ECO:0000256" key="8">
    <source>
        <dbReference type="ARBA" id="ARBA00023004"/>
    </source>
</evidence>
<dbReference type="Proteomes" id="UP001415857">
    <property type="component" value="Unassembled WGS sequence"/>
</dbReference>
<keyword evidence="7" id="KW-0560">Oxidoreductase</keyword>
<keyword evidence="8" id="KW-0408">Iron</keyword>
<dbReference type="PANTHER" id="PTHR24282">
    <property type="entry name" value="CYTOCHROME P450 FAMILY MEMBER"/>
    <property type="match status" value="1"/>
</dbReference>
<dbReference type="Gene3D" id="1.10.630.10">
    <property type="entry name" value="Cytochrome P450"/>
    <property type="match status" value="1"/>
</dbReference>
<accession>A0AAP0X333</accession>
<evidence type="ECO:0000313" key="13">
    <source>
        <dbReference type="Proteomes" id="UP001415857"/>
    </source>
</evidence>
<keyword evidence="13" id="KW-1185">Reference proteome</keyword>
<comment type="caution">
    <text evidence="12">The sequence shown here is derived from an EMBL/GenBank/DDBJ whole genome shotgun (WGS) entry which is preliminary data.</text>
</comment>
<dbReference type="GO" id="GO:0016020">
    <property type="term" value="C:membrane"/>
    <property type="evidence" value="ECO:0007669"/>
    <property type="project" value="UniProtKB-SubCell"/>
</dbReference>
<keyword evidence="3" id="KW-0349">Heme</keyword>
<keyword evidence="10 11" id="KW-0472">Membrane</keyword>
<comment type="similarity">
    <text evidence="2">Belongs to the cytochrome P450 family.</text>
</comment>
<sequence length="189" mass="21472">MELLVLLKIMLTVVLLGIISLLIYVFDILLLKPERLRSKLRKQGISGPPPSFLLGNIRDIKRKPQSKVSTAPCEEVQVVLTHNCSSTLFPSFEQWRKEYGPIFMFSLGNIQVLYMNQPDVVKEISTYTSLDFGKPSYQHKENGPLLGQGILTSNGASWAHQRKILAPEFYMDKVKVFFPFSAPKDKQKS</sequence>
<dbReference type="AlphaFoldDB" id="A0AAP0X333"/>
<dbReference type="Pfam" id="PF00067">
    <property type="entry name" value="p450"/>
    <property type="match status" value="1"/>
</dbReference>
<protein>
    <recommendedName>
        <fullName evidence="14">Cytochrome P450</fullName>
    </recommendedName>
</protein>
<dbReference type="InterPro" id="IPR036396">
    <property type="entry name" value="Cyt_P450_sf"/>
</dbReference>
<evidence type="ECO:0008006" key="14">
    <source>
        <dbReference type="Google" id="ProtNLM"/>
    </source>
</evidence>
<keyword evidence="5" id="KW-0479">Metal-binding</keyword>
<comment type="subcellular location">
    <subcellularLocation>
        <location evidence="1">Membrane</location>
    </subcellularLocation>
</comment>
<dbReference type="EMBL" id="JBBPBK010000006">
    <property type="protein sequence ID" value="KAK9283928.1"/>
    <property type="molecule type" value="Genomic_DNA"/>
</dbReference>
<evidence type="ECO:0000256" key="5">
    <source>
        <dbReference type="ARBA" id="ARBA00022723"/>
    </source>
</evidence>
<organism evidence="12 13">
    <name type="scientific">Liquidambar formosana</name>
    <name type="common">Formosan gum</name>
    <dbReference type="NCBI Taxonomy" id="63359"/>
    <lineage>
        <taxon>Eukaryota</taxon>
        <taxon>Viridiplantae</taxon>
        <taxon>Streptophyta</taxon>
        <taxon>Embryophyta</taxon>
        <taxon>Tracheophyta</taxon>
        <taxon>Spermatophyta</taxon>
        <taxon>Magnoliopsida</taxon>
        <taxon>eudicotyledons</taxon>
        <taxon>Gunneridae</taxon>
        <taxon>Pentapetalae</taxon>
        <taxon>Saxifragales</taxon>
        <taxon>Altingiaceae</taxon>
        <taxon>Liquidambar</taxon>
    </lineage>
</organism>
<evidence type="ECO:0000256" key="9">
    <source>
        <dbReference type="ARBA" id="ARBA00023033"/>
    </source>
</evidence>
<evidence type="ECO:0000256" key="7">
    <source>
        <dbReference type="ARBA" id="ARBA00023002"/>
    </source>
</evidence>
<evidence type="ECO:0000256" key="11">
    <source>
        <dbReference type="SAM" id="Phobius"/>
    </source>
</evidence>
<gene>
    <name evidence="12" type="ORF">L1049_012185</name>
</gene>